<evidence type="ECO:0000313" key="4">
    <source>
        <dbReference type="Proteomes" id="UP000187609"/>
    </source>
</evidence>
<dbReference type="Gramene" id="OIS97654">
    <property type="protein sequence ID" value="OIS97654"/>
    <property type="gene ID" value="A4A49_04339"/>
</dbReference>
<feature type="compositionally biased region" description="Low complexity" evidence="1">
    <location>
        <begin position="164"/>
        <end position="174"/>
    </location>
</feature>
<evidence type="ECO:0000256" key="2">
    <source>
        <dbReference type="SAM" id="Phobius"/>
    </source>
</evidence>
<proteinExistence type="predicted"/>
<dbReference type="Proteomes" id="UP000187609">
    <property type="component" value="Unassembled WGS sequence"/>
</dbReference>
<accession>A0A1J6IIU8</accession>
<feature type="region of interest" description="Disordered" evidence="1">
    <location>
        <begin position="154"/>
        <end position="174"/>
    </location>
</feature>
<evidence type="ECO:0000313" key="3">
    <source>
        <dbReference type="EMBL" id="OIS97654.1"/>
    </source>
</evidence>
<dbReference type="OMA" id="KKFHKRN"/>
<feature type="transmembrane region" description="Helical" evidence="2">
    <location>
        <begin position="20"/>
        <end position="39"/>
    </location>
</feature>
<keyword evidence="2" id="KW-1133">Transmembrane helix</keyword>
<dbReference type="EMBL" id="MJEQ01037192">
    <property type="protein sequence ID" value="OIS97654.1"/>
    <property type="molecule type" value="Genomic_DNA"/>
</dbReference>
<keyword evidence="4" id="KW-1185">Reference proteome</keyword>
<protein>
    <submittedName>
        <fullName evidence="3">Uncharacterized protein</fullName>
    </submittedName>
</protein>
<keyword evidence="2" id="KW-0812">Transmembrane</keyword>
<gene>
    <name evidence="3" type="ORF">A4A49_04339</name>
</gene>
<dbReference type="AlphaFoldDB" id="A0A1J6IIU8"/>
<name>A0A1J6IIU8_NICAT</name>
<keyword evidence="2" id="KW-0472">Membrane</keyword>
<evidence type="ECO:0000256" key="1">
    <source>
        <dbReference type="SAM" id="MobiDB-lite"/>
    </source>
</evidence>
<reference evidence="3" key="1">
    <citation type="submission" date="2016-11" db="EMBL/GenBank/DDBJ databases">
        <title>The genome of Nicotiana attenuata.</title>
        <authorList>
            <person name="Xu S."/>
            <person name="Brockmoeller T."/>
            <person name="Gaquerel E."/>
            <person name="Navarro A."/>
            <person name="Kuhl H."/>
            <person name="Gase K."/>
            <person name="Ling Z."/>
            <person name="Zhou W."/>
            <person name="Kreitzer C."/>
            <person name="Stanke M."/>
            <person name="Tang H."/>
            <person name="Lyons E."/>
            <person name="Pandey P."/>
            <person name="Pandey S.P."/>
            <person name="Timmermann B."/>
            <person name="Baldwin I.T."/>
        </authorList>
    </citation>
    <scope>NUCLEOTIDE SEQUENCE [LARGE SCALE GENOMIC DNA]</scope>
    <source>
        <strain evidence="3">UT</strain>
    </source>
</reference>
<organism evidence="3 4">
    <name type="scientific">Nicotiana attenuata</name>
    <name type="common">Coyote tobacco</name>
    <dbReference type="NCBI Taxonomy" id="49451"/>
    <lineage>
        <taxon>Eukaryota</taxon>
        <taxon>Viridiplantae</taxon>
        <taxon>Streptophyta</taxon>
        <taxon>Embryophyta</taxon>
        <taxon>Tracheophyta</taxon>
        <taxon>Spermatophyta</taxon>
        <taxon>Magnoliopsida</taxon>
        <taxon>eudicotyledons</taxon>
        <taxon>Gunneridae</taxon>
        <taxon>Pentapetalae</taxon>
        <taxon>asterids</taxon>
        <taxon>lamiids</taxon>
        <taxon>Solanales</taxon>
        <taxon>Solanaceae</taxon>
        <taxon>Nicotianoideae</taxon>
        <taxon>Nicotianeae</taxon>
        <taxon>Nicotiana</taxon>
    </lineage>
</organism>
<sequence>MTQKNRIQEKKSLCEKSMEIVVNIITLSSFSLAAINLGGTSNKHHKSSHNSSINVSKVSPFQLQKGNNNNKSQVPTTKSRFYVKEHDQGEKSSRLIHENTEQDQDGNFSDYIKKFHKRNRDDLSAATTNRKASTYIKKFHERKNHESLATAGLPLLVLPPPPNSLVKKPTTAYY</sequence>
<comment type="caution">
    <text evidence="3">The sequence shown here is derived from an EMBL/GenBank/DDBJ whole genome shotgun (WGS) entry which is preliminary data.</text>
</comment>